<feature type="domain" description="Serine hydroxymethyltransferase-like" evidence="6">
    <location>
        <begin position="13"/>
        <end position="379"/>
    </location>
</feature>
<comment type="similarity">
    <text evidence="2">Belongs to the SHMT family.</text>
</comment>
<dbReference type="InterPro" id="IPR015421">
    <property type="entry name" value="PyrdxlP-dep_Trfase_major"/>
</dbReference>
<dbReference type="GO" id="GO:0046653">
    <property type="term" value="P:tetrahydrofolate metabolic process"/>
    <property type="evidence" value="ECO:0007669"/>
    <property type="project" value="TreeGrafter"/>
</dbReference>
<dbReference type="InterPro" id="IPR015422">
    <property type="entry name" value="PyrdxlP-dep_Trfase_small"/>
</dbReference>
<dbReference type="PANTHER" id="PTHR11680">
    <property type="entry name" value="SERINE HYDROXYMETHYLTRANSFERASE"/>
    <property type="match status" value="1"/>
</dbReference>
<evidence type="ECO:0000259" key="6">
    <source>
        <dbReference type="Pfam" id="PF00464"/>
    </source>
</evidence>
<evidence type="ECO:0000313" key="7">
    <source>
        <dbReference type="EMBL" id="MBC5715490.1"/>
    </source>
</evidence>
<accession>A0A923LQW0</accession>
<dbReference type="Gene3D" id="3.40.640.10">
    <property type="entry name" value="Type I PLP-dependent aspartate aminotransferase-like (Major domain)"/>
    <property type="match status" value="1"/>
</dbReference>
<dbReference type="InterPro" id="IPR049943">
    <property type="entry name" value="Ser_HO-MeTrfase-like"/>
</dbReference>
<dbReference type="GO" id="GO:0019264">
    <property type="term" value="P:glycine biosynthetic process from serine"/>
    <property type="evidence" value="ECO:0007669"/>
    <property type="project" value="TreeGrafter"/>
</dbReference>
<evidence type="ECO:0000256" key="2">
    <source>
        <dbReference type="ARBA" id="ARBA00006376"/>
    </source>
</evidence>
<proteinExistence type="inferred from homology"/>
<keyword evidence="7" id="KW-0808">Transferase</keyword>
<sequence>MFLLKRFLGEQYNRVNQIIDSYNNIQNNYINLEACCSYPFPSVLRAQEYPMFTLPTEGMVGARFFPCFESMDDIDNYTEELVLKLLNIDTYNVCNQPHSGTQANQIVYNAILNDGDTVLSLDPKSGGHISHNKFSKNIKVINYGLTSEYLIDYEQLSNLTIKHKPKLIIVGASSYPNDIDYKLIAEIAHNNGSYVMVDACHTILYIMAKLYSNPFPEVDFVTFSLEKVLRGPQGGILIYKKELQKLISYSVFPLTQGGPLQSIQFAKLLCFVELSHIDLKKFASEVQHHAKIIGYNLNNNGIHTYSKDYKTHILLVDVTPYKLTGNIAEQLFYENHILINKNQIPLDPLSPHITSGIRFGTTCITNLNYSDDDTAYLADCLSNLLLHQNIKKEVIEYLIDKYHKSTSISN</sequence>
<dbReference type="AlphaFoldDB" id="A0A923LQW0"/>
<keyword evidence="4" id="KW-0028">Amino-acid biosynthesis</keyword>
<organism evidence="7 8">
    <name type="scientific">Roseburia zhanii</name>
    <dbReference type="NCBI Taxonomy" id="2763064"/>
    <lineage>
        <taxon>Bacteria</taxon>
        <taxon>Bacillati</taxon>
        <taxon>Bacillota</taxon>
        <taxon>Clostridia</taxon>
        <taxon>Lachnospirales</taxon>
        <taxon>Lachnospiraceae</taxon>
        <taxon>Roseburia</taxon>
    </lineage>
</organism>
<keyword evidence="8" id="KW-1185">Reference proteome</keyword>
<comment type="caution">
    <text evidence="7">The sequence shown here is derived from an EMBL/GenBank/DDBJ whole genome shotgun (WGS) entry which is preliminary data.</text>
</comment>
<name>A0A923LQW0_9FIRM</name>
<dbReference type="InterPro" id="IPR039429">
    <property type="entry name" value="SHMT-like_dom"/>
</dbReference>
<dbReference type="Gene3D" id="3.90.1150.10">
    <property type="entry name" value="Aspartate Aminotransferase, domain 1"/>
    <property type="match status" value="1"/>
</dbReference>
<evidence type="ECO:0000256" key="4">
    <source>
        <dbReference type="ARBA" id="ARBA00022605"/>
    </source>
</evidence>
<dbReference type="RefSeq" id="WP_177388443.1">
    <property type="nucleotide sequence ID" value="NZ_JACOPH010000022.1"/>
</dbReference>
<evidence type="ECO:0000256" key="5">
    <source>
        <dbReference type="ARBA" id="ARBA00022898"/>
    </source>
</evidence>
<evidence type="ECO:0000313" key="8">
    <source>
        <dbReference type="Proteomes" id="UP000606720"/>
    </source>
</evidence>
<dbReference type="Proteomes" id="UP000606720">
    <property type="component" value="Unassembled WGS sequence"/>
</dbReference>
<dbReference type="Pfam" id="PF00464">
    <property type="entry name" value="SHMT"/>
    <property type="match status" value="1"/>
</dbReference>
<keyword evidence="7" id="KW-0032">Aminotransferase</keyword>
<keyword evidence="3" id="KW-0554">One-carbon metabolism</keyword>
<dbReference type="EMBL" id="JACOPH010000022">
    <property type="protein sequence ID" value="MBC5715490.1"/>
    <property type="molecule type" value="Genomic_DNA"/>
</dbReference>
<evidence type="ECO:0000256" key="1">
    <source>
        <dbReference type="ARBA" id="ARBA00001933"/>
    </source>
</evidence>
<dbReference type="SUPFAM" id="SSF53383">
    <property type="entry name" value="PLP-dependent transferases"/>
    <property type="match status" value="1"/>
</dbReference>
<protein>
    <submittedName>
        <fullName evidence="7">Aminotransferase class V-fold PLP-dependent enzyme</fullName>
    </submittedName>
</protein>
<dbReference type="GO" id="GO:0004372">
    <property type="term" value="F:glycine hydroxymethyltransferase activity"/>
    <property type="evidence" value="ECO:0007669"/>
    <property type="project" value="TreeGrafter"/>
</dbReference>
<dbReference type="InterPro" id="IPR015424">
    <property type="entry name" value="PyrdxlP-dep_Trfase"/>
</dbReference>
<dbReference type="GO" id="GO:0030170">
    <property type="term" value="F:pyridoxal phosphate binding"/>
    <property type="evidence" value="ECO:0007669"/>
    <property type="project" value="TreeGrafter"/>
</dbReference>
<keyword evidence="5" id="KW-0663">Pyridoxal phosphate</keyword>
<evidence type="ECO:0000256" key="3">
    <source>
        <dbReference type="ARBA" id="ARBA00022563"/>
    </source>
</evidence>
<dbReference type="GO" id="GO:0006730">
    <property type="term" value="P:one-carbon metabolic process"/>
    <property type="evidence" value="ECO:0007669"/>
    <property type="project" value="UniProtKB-KW"/>
</dbReference>
<gene>
    <name evidence="7" type="ORF">H8S17_15025</name>
</gene>
<dbReference type="GO" id="GO:0008483">
    <property type="term" value="F:transaminase activity"/>
    <property type="evidence" value="ECO:0007669"/>
    <property type="project" value="UniProtKB-KW"/>
</dbReference>
<dbReference type="PANTHER" id="PTHR11680:SF35">
    <property type="entry name" value="SERINE HYDROXYMETHYLTRANSFERASE 1"/>
    <property type="match status" value="1"/>
</dbReference>
<reference evidence="7" key="1">
    <citation type="submission" date="2020-08" db="EMBL/GenBank/DDBJ databases">
        <title>Genome public.</title>
        <authorList>
            <person name="Liu C."/>
            <person name="Sun Q."/>
        </authorList>
    </citation>
    <scope>NUCLEOTIDE SEQUENCE</scope>
    <source>
        <strain evidence="7">BX1005</strain>
    </source>
</reference>
<dbReference type="GO" id="GO:0005829">
    <property type="term" value="C:cytosol"/>
    <property type="evidence" value="ECO:0007669"/>
    <property type="project" value="TreeGrafter"/>
</dbReference>
<comment type="cofactor">
    <cofactor evidence="1">
        <name>pyridoxal 5'-phosphate</name>
        <dbReference type="ChEBI" id="CHEBI:597326"/>
    </cofactor>
</comment>